<name>A0A0N9IBY4_9PSEU</name>
<dbReference type="EMBL" id="CP012752">
    <property type="protein sequence ID" value="ALG12036.1"/>
    <property type="molecule type" value="Genomic_DNA"/>
</dbReference>
<dbReference type="Pfam" id="PF01740">
    <property type="entry name" value="STAS"/>
    <property type="match status" value="1"/>
</dbReference>
<evidence type="ECO:0000259" key="1">
    <source>
        <dbReference type="PROSITE" id="PS50801"/>
    </source>
</evidence>
<reference evidence="2 3" key="1">
    <citation type="submission" date="2015-07" db="EMBL/GenBank/DDBJ databases">
        <title>Genome sequencing of Kibdelosporangium phytohabitans.</title>
        <authorList>
            <person name="Qin S."/>
            <person name="Xing K."/>
        </authorList>
    </citation>
    <scope>NUCLEOTIDE SEQUENCE [LARGE SCALE GENOMIC DNA]</scope>
    <source>
        <strain evidence="2 3">KLBMP1111</strain>
    </source>
</reference>
<dbReference type="KEGG" id="kphy:AOZ06_38830"/>
<proteinExistence type="predicted"/>
<organism evidence="2 3">
    <name type="scientific">Kibdelosporangium phytohabitans</name>
    <dbReference type="NCBI Taxonomy" id="860235"/>
    <lineage>
        <taxon>Bacteria</taxon>
        <taxon>Bacillati</taxon>
        <taxon>Actinomycetota</taxon>
        <taxon>Actinomycetes</taxon>
        <taxon>Pseudonocardiales</taxon>
        <taxon>Pseudonocardiaceae</taxon>
        <taxon>Kibdelosporangium</taxon>
    </lineage>
</organism>
<feature type="domain" description="STAS" evidence="1">
    <location>
        <begin position="19"/>
        <end position="108"/>
    </location>
</feature>
<dbReference type="Proteomes" id="UP000063699">
    <property type="component" value="Chromosome"/>
</dbReference>
<protein>
    <recommendedName>
        <fullName evidence="1">STAS domain-containing protein</fullName>
    </recommendedName>
</protein>
<accession>A0A0N9IBY4</accession>
<evidence type="ECO:0000313" key="2">
    <source>
        <dbReference type="EMBL" id="ALG12036.1"/>
    </source>
</evidence>
<dbReference type="InterPro" id="IPR002645">
    <property type="entry name" value="STAS_dom"/>
</dbReference>
<dbReference type="PANTHER" id="PTHR33495">
    <property type="entry name" value="ANTI-SIGMA FACTOR ANTAGONIST TM_1081-RELATED-RELATED"/>
    <property type="match status" value="1"/>
</dbReference>
<dbReference type="InterPro" id="IPR036513">
    <property type="entry name" value="STAS_dom_sf"/>
</dbReference>
<dbReference type="GO" id="GO:0043856">
    <property type="term" value="F:anti-sigma factor antagonist activity"/>
    <property type="evidence" value="ECO:0007669"/>
    <property type="project" value="TreeGrafter"/>
</dbReference>
<keyword evidence="3" id="KW-1185">Reference proteome</keyword>
<dbReference type="CDD" id="cd07043">
    <property type="entry name" value="STAS_anti-anti-sigma_factors"/>
    <property type="match status" value="1"/>
</dbReference>
<evidence type="ECO:0000313" key="3">
    <source>
        <dbReference type="Proteomes" id="UP000063699"/>
    </source>
</evidence>
<dbReference type="SUPFAM" id="SSF52091">
    <property type="entry name" value="SpoIIaa-like"/>
    <property type="match status" value="1"/>
</dbReference>
<dbReference type="STRING" id="860235.AOZ06_38830"/>
<dbReference type="PROSITE" id="PS50801">
    <property type="entry name" value="STAS"/>
    <property type="match status" value="1"/>
</dbReference>
<dbReference type="Gene3D" id="3.30.750.24">
    <property type="entry name" value="STAS domain"/>
    <property type="match status" value="1"/>
</dbReference>
<sequence length="108" mass="11816">MKPAFTATISTSEPHTLKVHVGGELTFGNAEDLDALIAEQLLRLPEVRDLFIDCADVAAVDSMGLSVLLMVKRRAQQANAQLHLDNRPARLERMLTLTGTYAHFTGQA</sequence>
<gene>
    <name evidence="2" type="ORF">AOZ06_38830</name>
</gene>
<dbReference type="AlphaFoldDB" id="A0A0N9IBY4"/>
<dbReference type="RefSeq" id="WP_054293932.1">
    <property type="nucleotide sequence ID" value="NZ_CP012752.1"/>
</dbReference>